<evidence type="ECO:0000256" key="1">
    <source>
        <dbReference type="SAM" id="Phobius"/>
    </source>
</evidence>
<dbReference type="Proteomes" id="UP001415857">
    <property type="component" value="Unassembled WGS sequence"/>
</dbReference>
<organism evidence="3 4">
    <name type="scientific">Liquidambar formosana</name>
    <name type="common">Formosan gum</name>
    <dbReference type="NCBI Taxonomy" id="63359"/>
    <lineage>
        <taxon>Eukaryota</taxon>
        <taxon>Viridiplantae</taxon>
        <taxon>Streptophyta</taxon>
        <taxon>Embryophyta</taxon>
        <taxon>Tracheophyta</taxon>
        <taxon>Spermatophyta</taxon>
        <taxon>Magnoliopsida</taxon>
        <taxon>eudicotyledons</taxon>
        <taxon>Gunneridae</taxon>
        <taxon>Pentapetalae</taxon>
        <taxon>Saxifragales</taxon>
        <taxon>Altingiaceae</taxon>
        <taxon>Liquidambar</taxon>
    </lineage>
</organism>
<evidence type="ECO:0000313" key="4">
    <source>
        <dbReference type="Proteomes" id="UP001415857"/>
    </source>
</evidence>
<keyword evidence="1" id="KW-1133">Transmembrane helix</keyword>
<dbReference type="AlphaFoldDB" id="A0AAP0X6C0"/>
<dbReference type="PANTHER" id="PTHR24177">
    <property type="entry name" value="CASKIN"/>
    <property type="match status" value="1"/>
</dbReference>
<proteinExistence type="predicted"/>
<keyword evidence="1" id="KW-0472">Membrane</keyword>
<dbReference type="GO" id="GO:0016020">
    <property type="term" value="C:membrane"/>
    <property type="evidence" value="ECO:0007669"/>
    <property type="project" value="TreeGrafter"/>
</dbReference>
<dbReference type="InterPro" id="IPR026961">
    <property type="entry name" value="PGG_dom"/>
</dbReference>
<reference evidence="3 4" key="1">
    <citation type="journal article" date="2024" name="Plant J.">
        <title>Genome sequences and population genomics reveal climatic adaptation and genomic divergence between two closely related sweetgum species.</title>
        <authorList>
            <person name="Xu W.Q."/>
            <person name="Ren C.Q."/>
            <person name="Zhang X.Y."/>
            <person name="Comes H.P."/>
            <person name="Liu X.H."/>
            <person name="Li Y.G."/>
            <person name="Kettle C.J."/>
            <person name="Jalonen R."/>
            <person name="Gaisberger H."/>
            <person name="Ma Y.Z."/>
            <person name="Qiu Y.X."/>
        </authorList>
    </citation>
    <scope>NUCLEOTIDE SEQUENCE [LARGE SCALE GENOMIC DNA]</scope>
    <source>
        <strain evidence="3">Hangzhou</strain>
    </source>
</reference>
<keyword evidence="1" id="KW-0812">Transmembrane</keyword>
<dbReference type="Pfam" id="PF13962">
    <property type="entry name" value="PGG"/>
    <property type="match status" value="1"/>
</dbReference>
<feature type="domain" description="PGG" evidence="2">
    <location>
        <begin position="119"/>
        <end position="232"/>
    </location>
</feature>
<evidence type="ECO:0000259" key="2">
    <source>
        <dbReference type="Pfam" id="PF13962"/>
    </source>
</evidence>
<feature type="transmembrane region" description="Helical" evidence="1">
    <location>
        <begin position="207"/>
        <end position="232"/>
    </location>
</feature>
<feature type="transmembrane region" description="Helical" evidence="1">
    <location>
        <begin position="164"/>
        <end position="187"/>
    </location>
</feature>
<gene>
    <name evidence="3" type="ORF">L1049_015780</name>
</gene>
<dbReference type="PANTHER" id="PTHR24177:SF435">
    <property type="entry name" value="ANKYRIN REPEAT-CONTAINING PROTEIN NPR4-LIKE"/>
    <property type="match status" value="1"/>
</dbReference>
<comment type="caution">
    <text evidence="3">The sequence shown here is derived from an EMBL/GenBank/DDBJ whole genome shotgun (WGS) entry which is preliminary data.</text>
</comment>
<name>A0AAP0X6C0_LIQFO</name>
<evidence type="ECO:0000313" key="3">
    <source>
        <dbReference type="EMBL" id="KAK9287363.1"/>
    </source>
</evidence>
<dbReference type="EMBL" id="JBBPBK010000004">
    <property type="protein sequence ID" value="KAK9287363.1"/>
    <property type="molecule type" value="Genomic_DNA"/>
</dbReference>
<protein>
    <recommendedName>
        <fullName evidence="2">PGG domain-containing protein</fullName>
    </recommendedName>
</protein>
<keyword evidence="4" id="KW-1185">Reference proteome</keyword>
<accession>A0AAP0X6C0</accession>
<sequence>MAFSVPKVACSPLGSHWTTREIMCLDASKATSIFQPPVLLAAKLGINEVVEEISESFPPAIWSWDREGHTLQMQRELQWYKEVENFVSLDYKEHENFDHKTPAVLFTEEHKDLVKEGEQWMKDTANSWTIAAALIATIAFAAAITVPGGNNGDNGLPIFSNEAAFIIFAVSNALSLFSSTASLLMFLSILTARYAEADFLHALPKRLIIGLVTLFLSIIGMMLTFSATLYLVFGHKKAWILIPVGALASLPVTLFVFLQFPLLVDMIKSTCCHGIFGKKSKHLLC</sequence>
<feature type="transmembrane region" description="Helical" evidence="1">
    <location>
        <begin position="238"/>
        <end position="258"/>
    </location>
</feature>
<feature type="transmembrane region" description="Helical" evidence="1">
    <location>
        <begin position="125"/>
        <end position="144"/>
    </location>
</feature>